<dbReference type="InterPro" id="IPR057840">
    <property type="entry name" value="FimV_N"/>
</dbReference>
<feature type="region of interest" description="Disordered" evidence="2">
    <location>
        <begin position="428"/>
        <end position="457"/>
    </location>
</feature>
<gene>
    <name evidence="5" type="ORF">CDG68_05350</name>
</gene>
<dbReference type="AlphaFoldDB" id="A0A3G2SZM6"/>
<dbReference type="Proteomes" id="UP000279962">
    <property type="component" value="Chromosome"/>
</dbReference>
<evidence type="ECO:0000256" key="3">
    <source>
        <dbReference type="SAM" id="SignalP"/>
    </source>
</evidence>
<protein>
    <recommendedName>
        <fullName evidence="4">FimV N-terminal domain-containing protein</fullName>
    </recommendedName>
</protein>
<dbReference type="EMBL" id="CP033133">
    <property type="protein sequence ID" value="AYO53126.1"/>
    <property type="molecule type" value="Genomic_DNA"/>
</dbReference>
<feature type="compositionally biased region" description="Basic and acidic residues" evidence="2">
    <location>
        <begin position="295"/>
        <end position="319"/>
    </location>
</feature>
<name>A0A3G2SZM6_9GAMM</name>
<organism evidence="5 6">
    <name type="scientific">Acinetobacter wuhouensis</name>
    <dbReference type="NCBI Taxonomy" id="1879050"/>
    <lineage>
        <taxon>Bacteria</taxon>
        <taxon>Pseudomonadati</taxon>
        <taxon>Pseudomonadota</taxon>
        <taxon>Gammaproteobacteria</taxon>
        <taxon>Moraxellales</taxon>
        <taxon>Moraxellaceae</taxon>
        <taxon>Acinetobacter</taxon>
    </lineage>
</organism>
<sequence length="506" mass="55074">MTGYNKLKIAILAIMTSQTVNAITIDPIQVQSGAGELLYAEMKFSNSNPSDKIEAGLASADDIQNIGVATQTPGHLNFYTRRSNDGSGVIVITSSRPLIDSELNILVKIKEGNATHLKQIKTPLTRGRNNVPAPMLKTAANEKPLMPQVIVSEKDIALNLPTSTQYKSNVPQAPSTANTQVDTSPMTNAQRPLTISVIAPPTLNTPSLSAPTSKIETTTQTTTVVPVNNNSAIKNEVAKTETQKETATPAIAQAPRPPEQIQSEKTQTDTVQTIETQSPQKTTPAQQAKSQTAKPETHKAQKSDNKKNENRKNESKKVETNQGNNQNPQHIVQANESLWAIASRIAAETHQSIPDVMRQIKDNNRSAFIQGDVNRIRRGAALNLAASYQQTPPTKYKVPTQAPVVTQKQSGAAKYRLDQAEMSLVADNEQNSAQGSAKKNTQINQTNAELSTKVMTSREKTVKLQKNVTQLASALQQKNQRIQLLNARLAQLQQQLKDKSANKPNS</sequence>
<feature type="compositionally biased region" description="Low complexity" evidence="2">
    <location>
        <begin position="217"/>
        <end position="230"/>
    </location>
</feature>
<feature type="domain" description="FimV N-terminal" evidence="4">
    <location>
        <begin position="26"/>
        <end position="119"/>
    </location>
</feature>
<evidence type="ECO:0000256" key="1">
    <source>
        <dbReference type="SAM" id="Coils"/>
    </source>
</evidence>
<evidence type="ECO:0000313" key="6">
    <source>
        <dbReference type="Proteomes" id="UP000279962"/>
    </source>
</evidence>
<evidence type="ECO:0000256" key="2">
    <source>
        <dbReference type="SAM" id="MobiDB-lite"/>
    </source>
</evidence>
<reference evidence="5 6" key="1">
    <citation type="submission" date="2018-10" db="EMBL/GenBank/DDBJ databases">
        <title>The complete genome of Acinetobacter wuhouensis strain WCHAW010062.</title>
        <authorList>
            <person name="Hu Y."/>
            <person name="Long H."/>
            <person name="Feng Y."/>
            <person name="Zong Z."/>
        </authorList>
    </citation>
    <scope>NUCLEOTIDE SEQUENCE [LARGE SCALE GENOMIC DNA]</scope>
    <source>
        <strain evidence="5 6">WCHAW010062</strain>
    </source>
</reference>
<feature type="region of interest" description="Disordered" evidence="2">
    <location>
        <begin position="165"/>
        <end position="187"/>
    </location>
</feature>
<evidence type="ECO:0000313" key="5">
    <source>
        <dbReference type="EMBL" id="AYO53126.1"/>
    </source>
</evidence>
<feature type="compositionally biased region" description="Polar residues" evidence="2">
    <location>
        <begin position="202"/>
        <end position="216"/>
    </location>
</feature>
<proteinExistence type="predicted"/>
<feature type="region of interest" description="Disordered" evidence="2">
    <location>
        <begin position="200"/>
        <end position="329"/>
    </location>
</feature>
<feature type="signal peptide" evidence="3">
    <location>
        <begin position="1"/>
        <end position="22"/>
    </location>
</feature>
<feature type="compositionally biased region" description="Polar residues" evidence="2">
    <location>
        <begin position="428"/>
        <end position="455"/>
    </location>
</feature>
<evidence type="ECO:0000259" key="4">
    <source>
        <dbReference type="Pfam" id="PF25800"/>
    </source>
</evidence>
<feature type="chain" id="PRO_5018244844" description="FimV N-terminal domain-containing protein" evidence="3">
    <location>
        <begin position="23"/>
        <end position="506"/>
    </location>
</feature>
<keyword evidence="3" id="KW-0732">Signal</keyword>
<accession>A0A3G2SZM6</accession>
<dbReference type="Pfam" id="PF25800">
    <property type="entry name" value="FimV_N"/>
    <property type="match status" value="1"/>
</dbReference>
<feature type="compositionally biased region" description="Polar residues" evidence="2">
    <location>
        <begin position="320"/>
        <end position="329"/>
    </location>
</feature>
<feature type="coiled-coil region" evidence="1">
    <location>
        <begin position="468"/>
        <end position="502"/>
    </location>
</feature>
<feature type="compositionally biased region" description="Polar residues" evidence="2">
    <location>
        <begin position="260"/>
        <end position="294"/>
    </location>
</feature>
<keyword evidence="1" id="KW-0175">Coiled coil</keyword>
<dbReference type="RefSeq" id="WP_087552178.1">
    <property type="nucleotide sequence ID" value="NZ_CP033133.1"/>
</dbReference>